<dbReference type="Gene3D" id="3.40.50.10490">
    <property type="entry name" value="Glucose-6-phosphate isomerase like protein, domain 1"/>
    <property type="match status" value="1"/>
</dbReference>
<dbReference type="GO" id="GO:1901135">
    <property type="term" value="P:carbohydrate derivative metabolic process"/>
    <property type="evidence" value="ECO:0007669"/>
    <property type="project" value="InterPro"/>
</dbReference>
<dbReference type="SUPFAM" id="SSF53697">
    <property type="entry name" value="SIS domain"/>
    <property type="match status" value="1"/>
</dbReference>
<dbReference type="Pfam" id="PF13580">
    <property type="entry name" value="SIS_2"/>
    <property type="match status" value="1"/>
</dbReference>
<evidence type="ECO:0000259" key="2">
    <source>
        <dbReference type="PROSITE" id="PS51464"/>
    </source>
</evidence>
<evidence type="ECO:0000313" key="4">
    <source>
        <dbReference type="Proteomes" id="UP000464452"/>
    </source>
</evidence>
<dbReference type="PANTHER" id="PTHR30390">
    <property type="entry name" value="SEDOHEPTULOSE 7-PHOSPHATE ISOMERASE / DNAA INITIATOR-ASSOCIATING FACTOR FOR REPLICATION INITIATION"/>
    <property type="match status" value="1"/>
</dbReference>
<feature type="domain" description="SIS" evidence="2">
    <location>
        <begin position="34"/>
        <end position="218"/>
    </location>
</feature>
<dbReference type="GO" id="GO:0097367">
    <property type="term" value="F:carbohydrate derivative binding"/>
    <property type="evidence" value="ECO:0007669"/>
    <property type="project" value="InterPro"/>
</dbReference>
<dbReference type="HAMAP" id="MF_01240">
    <property type="entry name" value="UPF0309"/>
    <property type="match status" value="1"/>
</dbReference>
<dbReference type="InterPro" id="IPR050099">
    <property type="entry name" value="SIS_GmhA/DiaA_subfam"/>
</dbReference>
<dbReference type="CDD" id="cd05013">
    <property type="entry name" value="SIS_RpiR"/>
    <property type="match status" value="1"/>
</dbReference>
<dbReference type="PROSITE" id="PS51464">
    <property type="entry name" value="SIS"/>
    <property type="match status" value="1"/>
</dbReference>
<proteinExistence type="inferred from homology"/>
<dbReference type="InterPro" id="IPR046348">
    <property type="entry name" value="SIS_dom_sf"/>
</dbReference>
<protein>
    <recommendedName>
        <fullName evidence="1">UPF0309 protein G3A45_10085</fullName>
    </recommendedName>
</protein>
<dbReference type="AlphaFoldDB" id="A0A6P1YIC6"/>
<dbReference type="RefSeq" id="WP_163235418.1">
    <property type="nucleotide sequence ID" value="NZ_CP048617.1"/>
</dbReference>
<name>A0A6P1YIC6_9FIRM</name>
<dbReference type="InterPro" id="IPR022951">
    <property type="entry name" value="UPF0309"/>
</dbReference>
<comment type="similarity">
    <text evidence="1">Belongs to the UPF0309 family.</text>
</comment>
<dbReference type="PANTHER" id="PTHR30390:SF7">
    <property type="entry name" value="PHOSPHOHEPTOSE ISOMERASE"/>
    <property type="match status" value="1"/>
</dbReference>
<evidence type="ECO:0000256" key="1">
    <source>
        <dbReference type="HAMAP-Rule" id="MF_01240"/>
    </source>
</evidence>
<dbReference type="InterPro" id="IPR035472">
    <property type="entry name" value="RpiR-like_SIS"/>
</dbReference>
<dbReference type="KEGG" id="cazo:G3A45_10085"/>
<dbReference type="InterPro" id="IPR001347">
    <property type="entry name" value="SIS_dom"/>
</dbReference>
<evidence type="ECO:0000313" key="3">
    <source>
        <dbReference type="EMBL" id="QIB27606.1"/>
    </source>
</evidence>
<dbReference type="Proteomes" id="UP000464452">
    <property type="component" value="Chromosome"/>
</dbReference>
<organism evidence="3 4">
    <name type="scientific">Caloranaerobacter azorensis</name>
    <dbReference type="NCBI Taxonomy" id="116090"/>
    <lineage>
        <taxon>Bacteria</taxon>
        <taxon>Bacillati</taxon>
        <taxon>Bacillota</taxon>
        <taxon>Tissierellia</taxon>
        <taxon>Tissierellales</taxon>
        <taxon>Thermohalobacteraceae</taxon>
        <taxon>Caloranaerobacter</taxon>
    </lineage>
</organism>
<dbReference type="NCBIfam" id="NF002805">
    <property type="entry name" value="PRK02947.1"/>
    <property type="match status" value="1"/>
</dbReference>
<reference evidence="3 4" key="1">
    <citation type="submission" date="2020-02" db="EMBL/GenBank/DDBJ databases">
        <title>Thermophilic hydrogen producing bacteria, Caloranaerobacter azorensis.</title>
        <authorList>
            <person name="Baek K."/>
        </authorList>
    </citation>
    <scope>NUCLEOTIDE SEQUENCE [LARGE SCALE GENOMIC DNA]</scope>
    <source>
        <strain evidence="3 4">T3-1</strain>
    </source>
</reference>
<sequence>MTFYGKKYIDYIKNLIDKILKEQYQNISKAAEIIALAVEKGNSIFAFGCSHAGIITEELFYRTGGLALINPIFNPTLMLDTRPVTLTSKVERIEGFGKEIISQSSLKENDVILIHSVSGRNPVVIDAAIQAKKIGAYVIGLTNLTYSNKVTSRHSSGKKLFEIADLVIDNCGGFEDASVEIEGLKQKVAPTSTVAGAIIVNTIIVETAAILLSKGITPPIFHSANVDGGDEFNKKIFEKYKDRIYYL</sequence>
<accession>A0A6P1YIC6</accession>
<gene>
    <name evidence="3" type="ORF">G3A45_10085</name>
</gene>
<dbReference type="EMBL" id="CP048617">
    <property type="protein sequence ID" value="QIB27606.1"/>
    <property type="molecule type" value="Genomic_DNA"/>
</dbReference>